<name>A0ABX0UU53_9HYPH</name>
<keyword evidence="2" id="KW-1185">Reference proteome</keyword>
<evidence type="ECO:0000313" key="2">
    <source>
        <dbReference type="Proteomes" id="UP001429580"/>
    </source>
</evidence>
<organism evidence="1 2">
    <name type="scientific">Pseudochelatococcus lubricantis</name>
    <dbReference type="NCBI Taxonomy" id="1538102"/>
    <lineage>
        <taxon>Bacteria</taxon>
        <taxon>Pseudomonadati</taxon>
        <taxon>Pseudomonadota</taxon>
        <taxon>Alphaproteobacteria</taxon>
        <taxon>Hyphomicrobiales</taxon>
        <taxon>Chelatococcaceae</taxon>
        <taxon>Pseudochelatococcus</taxon>
    </lineage>
</organism>
<dbReference type="Proteomes" id="UP001429580">
    <property type="component" value="Unassembled WGS sequence"/>
</dbReference>
<proteinExistence type="predicted"/>
<dbReference type="EMBL" id="JAASQI010000001">
    <property type="protein sequence ID" value="NIJ56501.1"/>
    <property type="molecule type" value="Genomic_DNA"/>
</dbReference>
<protein>
    <submittedName>
        <fullName evidence="1">Uncharacterized protein</fullName>
    </submittedName>
</protein>
<accession>A0ABX0UU53</accession>
<sequence length="100" mass="10770">MGFLARFAVCIGIVYWFAPEPAGYRAGYEMRQERERAAEVLAALTGLSTRDGASRDEVEALAVEAGRMLAALDPETRKALIDRYFGAGGGNLSALKGMIN</sequence>
<evidence type="ECO:0000313" key="1">
    <source>
        <dbReference type="EMBL" id="NIJ56501.1"/>
    </source>
</evidence>
<reference evidence="1 2" key="1">
    <citation type="submission" date="2020-03" db="EMBL/GenBank/DDBJ databases">
        <title>Genomic Encyclopedia of Type Strains, Phase IV (KMG-IV): sequencing the most valuable type-strain genomes for metagenomic binning, comparative biology and taxonomic classification.</title>
        <authorList>
            <person name="Goeker M."/>
        </authorList>
    </citation>
    <scope>NUCLEOTIDE SEQUENCE [LARGE SCALE GENOMIC DNA]</scope>
    <source>
        <strain evidence="1 2">DSM 103870</strain>
    </source>
</reference>
<gene>
    <name evidence="1" type="ORF">FHS82_000314</name>
</gene>
<comment type="caution">
    <text evidence="1">The sequence shown here is derived from an EMBL/GenBank/DDBJ whole genome shotgun (WGS) entry which is preliminary data.</text>
</comment>
<dbReference type="RefSeq" id="WP_166948038.1">
    <property type="nucleotide sequence ID" value="NZ_JAASQI010000001.1"/>
</dbReference>